<name>A0ABR0NVG0_GOSAR</name>
<evidence type="ECO:0000313" key="2">
    <source>
        <dbReference type="EMBL" id="KAK5805303.1"/>
    </source>
</evidence>
<dbReference type="EMBL" id="JARKNE010000009">
    <property type="protein sequence ID" value="KAK5805303.1"/>
    <property type="molecule type" value="Genomic_DNA"/>
</dbReference>
<evidence type="ECO:0000313" key="3">
    <source>
        <dbReference type="Proteomes" id="UP001358586"/>
    </source>
</evidence>
<keyword evidence="3" id="KW-1185">Reference proteome</keyword>
<organism evidence="2 3">
    <name type="scientific">Gossypium arboreum</name>
    <name type="common">Tree cotton</name>
    <name type="synonym">Gossypium nanking</name>
    <dbReference type="NCBI Taxonomy" id="29729"/>
    <lineage>
        <taxon>Eukaryota</taxon>
        <taxon>Viridiplantae</taxon>
        <taxon>Streptophyta</taxon>
        <taxon>Embryophyta</taxon>
        <taxon>Tracheophyta</taxon>
        <taxon>Spermatophyta</taxon>
        <taxon>Magnoliopsida</taxon>
        <taxon>eudicotyledons</taxon>
        <taxon>Gunneridae</taxon>
        <taxon>Pentapetalae</taxon>
        <taxon>rosids</taxon>
        <taxon>malvids</taxon>
        <taxon>Malvales</taxon>
        <taxon>Malvaceae</taxon>
        <taxon>Malvoideae</taxon>
        <taxon>Gossypium</taxon>
    </lineage>
</organism>
<protein>
    <submittedName>
        <fullName evidence="2">Uncharacterized protein</fullName>
    </submittedName>
</protein>
<proteinExistence type="predicted"/>
<sequence length="130" mass="14235">MPTIYTEATETLMDHAKAAEAPTVHGTETIEEALWQTLKGVGADGMIRRNVVTALTKNGFEKSESFVSDEAAKQSKNDEGNIPSAMEDNIPPAHPPQSDITQIKETLNEITESLRQVQEAIFIRNPKSQG</sequence>
<comment type="caution">
    <text evidence="2">The sequence shown here is derived from an EMBL/GenBank/DDBJ whole genome shotgun (WGS) entry which is preliminary data.</text>
</comment>
<reference evidence="2 3" key="1">
    <citation type="submission" date="2023-03" db="EMBL/GenBank/DDBJ databases">
        <title>WGS of Gossypium arboreum.</title>
        <authorList>
            <person name="Yu D."/>
        </authorList>
    </citation>
    <scope>NUCLEOTIDE SEQUENCE [LARGE SCALE GENOMIC DNA]</scope>
    <source>
        <tissue evidence="2">Leaf</tissue>
    </source>
</reference>
<feature type="region of interest" description="Disordered" evidence="1">
    <location>
        <begin position="63"/>
        <end position="97"/>
    </location>
</feature>
<dbReference type="Proteomes" id="UP001358586">
    <property type="component" value="Chromosome 9"/>
</dbReference>
<accession>A0ABR0NVG0</accession>
<gene>
    <name evidence="2" type="ORF">PVK06_032956</name>
</gene>
<evidence type="ECO:0000256" key="1">
    <source>
        <dbReference type="SAM" id="MobiDB-lite"/>
    </source>
</evidence>
<feature type="compositionally biased region" description="Basic and acidic residues" evidence="1">
    <location>
        <begin position="63"/>
        <end position="79"/>
    </location>
</feature>